<accession>A0A0L7KZU0</accession>
<proteinExistence type="predicted"/>
<keyword evidence="1" id="KW-0040">ANK repeat</keyword>
<gene>
    <name evidence="2" type="ORF">OBRU01_18006</name>
</gene>
<evidence type="ECO:0000256" key="1">
    <source>
        <dbReference type="PROSITE-ProRule" id="PRU00023"/>
    </source>
</evidence>
<dbReference type="STRING" id="104452.A0A0L7KZU0"/>
<name>A0A0L7KZU0_OPEBR</name>
<dbReference type="Proteomes" id="UP000037510">
    <property type="component" value="Unassembled WGS sequence"/>
</dbReference>
<sequence>MFLTKLFQPLFWAVHHNQPEILELLVAHGARVTEVDKSGRSPLEIAKSHEYDSIIEILNKHLNIDDTVEEDTHLGFESQMTS</sequence>
<dbReference type="InterPro" id="IPR002110">
    <property type="entry name" value="Ankyrin_rpt"/>
</dbReference>
<protein>
    <submittedName>
        <fullName evidence="2">Putative Ankyrin repeat protein</fullName>
    </submittedName>
</protein>
<comment type="caution">
    <text evidence="2">The sequence shown here is derived from an EMBL/GenBank/DDBJ whole genome shotgun (WGS) entry which is preliminary data.</text>
</comment>
<reference evidence="2 3" key="1">
    <citation type="journal article" date="2015" name="Genome Biol. Evol.">
        <title>The genome of winter moth (Operophtera brumata) provides a genomic perspective on sexual dimorphism and phenology.</title>
        <authorList>
            <person name="Derks M.F."/>
            <person name="Smit S."/>
            <person name="Salis L."/>
            <person name="Schijlen E."/>
            <person name="Bossers A."/>
            <person name="Mateman C."/>
            <person name="Pijl A.S."/>
            <person name="de Ridder D."/>
            <person name="Groenen M.A."/>
            <person name="Visser M.E."/>
            <person name="Megens H.J."/>
        </authorList>
    </citation>
    <scope>NUCLEOTIDE SEQUENCE [LARGE SCALE GENOMIC DNA]</scope>
    <source>
        <strain evidence="2">WM2013NL</strain>
        <tissue evidence="2">Head and thorax</tissue>
    </source>
</reference>
<evidence type="ECO:0000313" key="3">
    <source>
        <dbReference type="Proteomes" id="UP000037510"/>
    </source>
</evidence>
<keyword evidence="3" id="KW-1185">Reference proteome</keyword>
<dbReference type="PROSITE" id="PS50088">
    <property type="entry name" value="ANK_REPEAT"/>
    <property type="match status" value="1"/>
</dbReference>
<dbReference type="SUPFAM" id="SSF48403">
    <property type="entry name" value="Ankyrin repeat"/>
    <property type="match status" value="1"/>
</dbReference>
<dbReference type="InterPro" id="IPR036770">
    <property type="entry name" value="Ankyrin_rpt-contain_sf"/>
</dbReference>
<dbReference type="Gene3D" id="1.25.40.20">
    <property type="entry name" value="Ankyrin repeat-containing domain"/>
    <property type="match status" value="1"/>
</dbReference>
<dbReference type="SMART" id="SM00248">
    <property type="entry name" value="ANK"/>
    <property type="match status" value="2"/>
</dbReference>
<dbReference type="EMBL" id="JTDY01004055">
    <property type="protein sequence ID" value="KOB68660.1"/>
    <property type="molecule type" value="Genomic_DNA"/>
</dbReference>
<feature type="repeat" description="ANK" evidence="1">
    <location>
        <begin position="5"/>
        <end position="37"/>
    </location>
</feature>
<organism evidence="2 3">
    <name type="scientific">Operophtera brumata</name>
    <name type="common">Winter moth</name>
    <name type="synonym">Phalaena brumata</name>
    <dbReference type="NCBI Taxonomy" id="104452"/>
    <lineage>
        <taxon>Eukaryota</taxon>
        <taxon>Metazoa</taxon>
        <taxon>Ecdysozoa</taxon>
        <taxon>Arthropoda</taxon>
        <taxon>Hexapoda</taxon>
        <taxon>Insecta</taxon>
        <taxon>Pterygota</taxon>
        <taxon>Neoptera</taxon>
        <taxon>Endopterygota</taxon>
        <taxon>Lepidoptera</taxon>
        <taxon>Glossata</taxon>
        <taxon>Ditrysia</taxon>
        <taxon>Geometroidea</taxon>
        <taxon>Geometridae</taxon>
        <taxon>Larentiinae</taxon>
        <taxon>Operophtera</taxon>
    </lineage>
</organism>
<evidence type="ECO:0000313" key="2">
    <source>
        <dbReference type="EMBL" id="KOB68660.1"/>
    </source>
</evidence>
<dbReference type="AlphaFoldDB" id="A0A0L7KZU0"/>
<dbReference type="Pfam" id="PF12796">
    <property type="entry name" value="Ank_2"/>
    <property type="match status" value="1"/>
</dbReference>
<feature type="non-terminal residue" evidence="2">
    <location>
        <position position="82"/>
    </location>
</feature>